<keyword evidence="5" id="KW-0156">Chromatin regulator</keyword>
<keyword evidence="8" id="KW-0804">Transcription</keyword>
<keyword evidence="12" id="KW-1133">Transmembrane helix</keyword>
<evidence type="ECO:0000256" key="4">
    <source>
        <dbReference type="ARBA" id="ARBA00022833"/>
    </source>
</evidence>
<name>A0A8J5Y0U5_9ROSI</name>
<dbReference type="Proteomes" id="UP000701853">
    <property type="component" value="Chromosome 13"/>
</dbReference>
<evidence type="ECO:0000256" key="12">
    <source>
        <dbReference type="SAM" id="Phobius"/>
    </source>
</evidence>
<evidence type="ECO:0000256" key="5">
    <source>
        <dbReference type="ARBA" id="ARBA00022853"/>
    </source>
</evidence>
<keyword evidence="14" id="KW-1185">Reference proteome</keyword>
<evidence type="ECO:0000256" key="3">
    <source>
        <dbReference type="ARBA" id="ARBA00022771"/>
    </source>
</evidence>
<evidence type="ECO:0000313" key="13">
    <source>
        <dbReference type="EMBL" id="KAG8471435.1"/>
    </source>
</evidence>
<protein>
    <recommendedName>
        <fullName evidence="10">SAGA-associated factor 11</fullName>
    </recommendedName>
</protein>
<dbReference type="GO" id="GO:0071819">
    <property type="term" value="C:DUBm complex"/>
    <property type="evidence" value="ECO:0007669"/>
    <property type="project" value="TreeGrafter"/>
</dbReference>
<dbReference type="GO" id="GO:0006325">
    <property type="term" value="P:chromatin organization"/>
    <property type="evidence" value="ECO:0007669"/>
    <property type="project" value="UniProtKB-KW"/>
</dbReference>
<feature type="region of interest" description="Disordered" evidence="11">
    <location>
        <begin position="454"/>
        <end position="495"/>
    </location>
</feature>
<dbReference type="FunFam" id="3.30.160.60:FF:000118">
    <property type="entry name" value="Ataxin-7-like protein 3"/>
    <property type="match status" value="1"/>
</dbReference>
<feature type="transmembrane region" description="Helical" evidence="12">
    <location>
        <begin position="110"/>
        <end position="126"/>
    </location>
</feature>
<reference evidence="13 14" key="1">
    <citation type="journal article" date="2021" name="bioRxiv">
        <title>The Gossypium anomalum genome as a resource for cotton improvement and evolutionary analysis of hybrid incompatibility.</title>
        <authorList>
            <person name="Grover C.E."/>
            <person name="Yuan D."/>
            <person name="Arick M.A."/>
            <person name="Miller E.R."/>
            <person name="Hu G."/>
            <person name="Peterson D.G."/>
            <person name="Wendel J.F."/>
            <person name="Udall J.A."/>
        </authorList>
    </citation>
    <scope>NUCLEOTIDE SEQUENCE [LARGE SCALE GENOMIC DNA]</scope>
    <source>
        <strain evidence="13">JFW-Udall</strain>
        <tissue evidence="13">Leaf</tissue>
    </source>
</reference>
<dbReference type="PANTHER" id="PTHR47674:SF3">
    <property type="entry name" value="SAGA-ASSOCIATED FACTOR 11"/>
    <property type="match status" value="1"/>
</dbReference>
<dbReference type="PANTHER" id="PTHR47674">
    <property type="entry name" value="SAGA-ASSOCIATED FACTOR 11"/>
    <property type="match status" value="1"/>
</dbReference>
<keyword evidence="3" id="KW-0863">Zinc-finger</keyword>
<dbReference type="AlphaFoldDB" id="A0A8J5Y0U5"/>
<comment type="similarity">
    <text evidence="10">Belongs to the SGF11 family.</text>
</comment>
<keyword evidence="2" id="KW-0479">Metal-binding</keyword>
<dbReference type="Pfam" id="PF08209">
    <property type="entry name" value="Sgf11"/>
    <property type="match status" value="1"/>
</dbReference>
<dbReference type="GO" id="GO:0008270">
    <property type="term" value="F:zinc ion binding"/>
    <property type="evidence" value="ECO:0007669"/>
    <property type="project" value="UniProtKB-KW"/>
</dbReference>
<keyword evidence="12" id="KW-0812">Transmembrane</keyword>
<feature type="transmembrane region" description="Helical" evidence="12">
    <location>
        <begin position="265"/>
        <end position="284"/>
    </location>
</feature>
<keyword evidence="6" id="KW-0805">Transcription regulation</keyword>
<feature type="compositionally biased region" description="Polar residues" evidence="11">
    <location>
        <begin position="475"/>
        <end position="491"/>
    </location>
</feature>
<keyword evidence="12" id="KW-0472">Membrane</keyword>
<evidence type="ECO:0000256" key="2">
    <source>
        <dbReference type="ARBA" id="ARBA00022723"/>
    </source>
</evidence>
<evidence type="ECO:0000256" key="10">
    <source>
        <dbReference type="RuleBase" id="RU261113"/>
    </source>
</evidence>
<dbReference type="OrthoDB" id="5673at2759"/>
<accession>A0A8J5Y0U5</accession>
<evidence type="ECO:0000256" key="8">
    <source>
        <dbReference type="ARBA" id="ARBA00023163"/>
    </source>
</evidence>
<feature type="transmembrane region" description="Helical" evidence="12">
    <location>
        <begin position="132"/>
        <end position="155"/>
    </location>
</feature>
<sequence length="558" mass="60970">MAAAAVSLFSAKSITAIPKLKPFLFDFHVSPPFSLSFAVASNTTTNFTLWSRKPRGNPTSPAAAMLFPQNLLFSDTCAAVISGSIALSVLRLWQETAKRGLFDQKLNRKLVHISIGLVFMLCWPLYSSGYRGAILAAITPGVNIIRMILIGSGLWKDEATVKSMSRYGDYRELLKGPLYYATTITLACAFYWRTSPIAIAAICNLCAGDGFADIVGRQFGGQKLPYNKNKSIAGSVAMAIAGFLTSVGYMYYFSYFGYLKESTEIVFGFLIVSLASALVESLPVSTELDDNLTVTLTSILVGSLFSATVVSAGFCRILPVSRFGIRIGLCRQGYCAPNCGVRLSSHFFGDLLDSIIVDVASECHRIAKLGLDRNLEEEEEEMRLSVQARARVADPSNSSETNTKYVVDIFGQTHPSVATEIFECMNCGRSIAAGRFAPHLEKCMGKGRKARLKVTRSSTAAQNRYSRGSPVSAYSPYSNSTSTNRLPNGTPSVAGEEKRCWDLSPDLTVNAEYPNQPTNCNVLELTSSTDQKWVFQNPMRAEYPSQLGLEPMSRIQQT</sequence>
<dbReference type="GO" id="GO:0070461">
    <property type="term" value="C:SAGA-type complex"/>
    <property type="evidence" value="ECO:0007669"/>
    <property type="project" value="UniProtKB-ARBA"/>
</dbReference>
<proteinExistence type="inferred from homology"/>
<comment type="subcellular location">
    <subcellularLocation>
        <location evidence="1 10">Nucleus</location>
    </subcellularLocation>
</comment>
<organism evidence="13 14">
    <name type="scientific">Gossypium anomalum</name>
    <dbReference type="NCBI Taxonomy" id="47600"/>
    <lineage>
        <taxon>Eukaryota</taxon>
        <taxon>Viridiplantae</taxon>
        <taxon>Streptophyta</taxon>
        <taxon>Embryophyta</taxon>
        <taxon>Tracheophyta</taxon>
        <taxon>Spermatophyta</taxon>
        <taxon>Magnoliopsida</taxon>
        <taxon>eudicotyledons</taxon>
        <taxon>Gunneridae</taxon>
        <taxon>Pentapetalae</taxon>
        <taxon>rosids</taxon>
        <taxon>malvids</taxon>
        <taxon>Malvales</taxon>
        <taxon>Malvaceae</taxon>
        <taxon>Malvoideae</taxon>
        <taxon>Gossypium</taxon>
    </lineage>
</organism>
<dbReference type="Gene3D" id="3.30.160.60">
    <property type="entry name" value="Classic Zinc Finger"/>
    <property type="match status" value="1"/>
</dbReference>
<gene>
    <name evidence="13" type="ORF">CXB51_036412</name>
</gene>
<evidence type="ECO:0000256" key="7">
    <source>
        <dbReference type="ARBA" id="ARBA00023159"/>
    </source>
</evidence>
<dbReference type="EMBL" id="JAHUZN010000013">
    <property type="protein sequence ID" value="KAG8471435.1"/>
    <property type="molecule type" value="Genomic_DNA"/>
</dbReference>
<evidence type="ECO:0000256" key="6">
    <source>
        <dbReference type="ARBA" id="ARBA00023015"/>
    </source>
</evidence>
<evidence type="ECO:0000256" key="11">
    <source>
        <dbReference type="SAM" id="MobiDB-lite"/>
    </source>
</evidence>
<dbReference type="InterPro" id="IPR013246">
    <property type="entry name" value="SAGA_su_Sgf11"/>
</dbReference>
<feature type="transmembrane region" description="Helical" evidence="12">
    <location>
        <begin position="296"/>
        <end position="318"/>
    </location>
</feature>
<evidence type="ECO:0000256" key="9">
    <source>
        <dbReference type="ARBA" id="ARBA00023242"/>
    </source>
</evidence>
<evidence type="ECO:0000313" key="14">
    <source>
        <dbReference type="Proteomes" id="UP000701853"/>
    </source>
</evidence>
<keyword evidence="7 10" id="KW-0010">Activator</keyword>
<evidence type="ECO:0000256" key="1">
    <source>
        <dbReference type="ARBA" id="ARBA00004123"/>
    </source>
</evidence>
<feature type="transmembrane region" description="Helical" evidence="12">
    <location>
        <begin position="71"/>
        <end position="90"/>
    </location>
</feature>
<feature type="compositionally biased region" description="Polar residues" evidence="11">
    <location>
        <begin position="455"/>
        <end position="466"/>
    </location>
</feature>
<feature type="transmembrane region" description="Helical" evidence="12">
    <location>
        <begin position="232"/>
        <end position="253"/>
    </location>
</feature>
<keyword evidence="9" id="KW-0539">Nucleus</keyword>
<comment type="caution">
    <text evidence="13">The sequence shown here is derived from an EMBL/GenBank/DDBJ whole genome shotgun (WGS) entry which is preliminary data.</text>
</comment>
<keyword evidence="4" id="KW-0862">Zinc</keyword>